<name>A0A5B7YIN6_9ALTE</name>
<accession>A0A5B7YIN6</accession>
<keyword evidence="1" id="KW-0614">Plasmid</keyword>
<evidence type="ECO:0000313" key="2">
    <source>
        <dbReference type="Proteomes" id="UP000304912"/>
    </source>
</evidence>
<keyword evidence="2" id="KW-1185">Reference proteome</keyword>
<dbReference type="AlphaFoldDB" id="A0A5B7YIN6"/>
<reference evidence="1 2" key="1">
    <citation type="submission" date="2019-04" db="EMBL/GenBank/DDBJ databases">
        <title>Salinimonas iocasae sp. nov., a halophilic bacterium isolated from the outer tube casing of tubeworms in Okinawa Trough.</title>
        <authorList>
            <person name="Zhang H."/>
            <person name="Wang H."/>
            <person name="Li C."/>
        </authorList>
    </citation>
    <scope>NUCLEOTIDE SEQUENCE [LARGE SCALE GENOMIC DNA]</scope>
    <source>
        <strain evidence="1 2">KX18D6</strain>
        <plasmid evidence="1 2">plas12</plasmid>
    </source>
</reference>
<protein>
    <submittedName>
        <fullName evidence="1">Uncharacterized protein</fullName>
    </submittedName>
</protein>
<organism evidence="1 2">
    <name type="scientific">Salinimonas iocasae</name>
    <dbReference type="NCBI Taxonomy" id="2572577"/>
    <lineage>
        <taxon>Bacteria</taxon>
        <taxon>Pseudomonadati</taxon>
        <taxon>Pseudomonadota</taxon>
        <taxon>Gammaproteobacteria</taxon>
        <taxon>Alteromonadales</taxon>
        <taxon>Alteromonadaceae</taxon>
        <taxon>Alteromonas/Salinimonas group</taxon>
        <taxon>Salinimonas</taxon>
    </lineage>
</organism>
<dbReference type="OrthoDB" id="9182769at2"/>
<proteinExistence type="predicted"/>
<sequence>MLLKNVQPALEYLRKSPVVSDLRQHTYLSTYPYLLKLAQVNNMKIDHLSQLTLMVYGWMPRTLRIDNTYLASTLNAVKAASKTSLNDFDSVPIQNIANCLRSVVGASKLLHFINPKVYPIWDSKIQAFRGFPTRNSNMQRMDNYLAYVRDVHAIVEEKGFNNFYTQFNEAYRERLEQSQIEVYKVGPLRAIELSVFELASRACQR</sequence>
<gene>
    <name evidence="1" type="ORF">FBQ74_18065</name>
</gene>
<evidence type="ECO:0000313" key="1">
    <source>
        <dbReference type="EMBL" id="QCZ95441.1"/>
    </source>
</evidence>
<dbReference type="RefSeq" id="WP_139758138.1">
    <property type="nucleotide sequence ID" value="NZ_CP039853.1"/>
</dbReference>
<dbReference type="EMBL" id="CP039853">
    <property type="protein sequence ID" value="QCZ95441.1"/>
    <property type="molecule type" value="Genomic_DNA"/>
</dbReference>
<dbReference type="KEGG" id="salk:FBQ74_18065"/>
<geneLocation type="plasmid" evidence="1 2">
    <name>plas12</name>
</geneLocation>
<dbReference type="Proteomes" id="UP000304912">
    <property type="component" value="Plasmid plas12"/>
</dbReference>